<dbReference type="Gene3D" id="3.80.10.10">
    <property type="entry name" value="Ribonuclease Inhibitor"/>
    <property type="match status" value="1"/>
</dbReference>
<proteinExistence type="predicted"/>
<evidence type="ECO:0000313" key="2">
    <source>
        <dbReference type="Proteomes" id="UP000054097"/>
    </source>
</evidence>
<reference evidence="2" key="2">
    <citation type="submission" date="2015-01" db="EMBL/GenBank/DDBJ databases">
        <title>Evolutionary Origins and Diversification of the Mycorrhizal Mutualists.</title>
        <authorList>
            <consortium name="DOE Joint Genome Institute"/>
            <consortium name="Mycorrhizal Genomics Consortium"/>
            <person name="Kohler A."/>
            <person name="Kuo A."/>
            <person name="Nagy L.G."/>
            <person name="Floudas D."/>
            <person name="Copeland A."/>
            <person name="Barry K.W."/>
            <person name="Cichocki N."/>
            <person name="Veneault-Fourrey C."/>
            <person name="LaButti K."/>
            <person name="Lindquist E.A."/>
            <person name="Lipzen A."/>
            <person name="Lundell T."/>
            <person name="Morin E."/>
            <person name="Murat C."/>
            <person name="Riley R."/>
            <person name="Ohm R."/>
            <person name="Sun H."/>
            <person name="Tunlid A."/>
            <person name="Henrissat B."/>
            <person name="Grigoriev I.V."/>
            <person name="Hibbett D.S."/>
            <person name="Martin F."/>
        </authorList>
    </citation>
    <scope>NUCLEOTIDE SEQUENCE [LARGE SCALE GENOMIC DNA]</scope>
    <source>
        <strain evidence="2">MAFF 305830</strain>
    </source>
</reference>
<dbReference type="EMBL" id="KN824354">
    <property type="protein sequence ID" value="KIM22531.1"/>
    <property type="molecule type" value="Genomic_DNA"/>
</dbReference>
<sequence>MSNSLDFHIIPSQEDVKSVKLSILQLESRLEDAKKTYDVAVMAASLIKADQEKTDNIKGIYEEINLIAQQIELQRRWIAPARRLPYDICSMIILDLCIEDWRAIFSLGGVCRTWRLSALETPRAWALVRLHHISPSEARDTIIERGRSIPLHLKIDSYYIPGRTQWGTLTKYESRVVCLRHKGKDFSALRYSLINISKLVISYGTWFTKNDLCLPFNGERFPCLRSLALRDLHTYESESMPWPKIFVSLQELEIDTSTPRLASGIISRVSNSLTHLYITFHKTRFKSLETPFDITFPRLRHLSIVDNIRQYTSYWPFQAHTPVLESYGEVSEWKRCIHKDTTTVTEAFIKRYMDVERLPQLRQLTTSDSGIQSLLAHFLTTPNAFPNLELLHCPPTEDLQAEIDALNAIYGREIALVPPKKYSSFESHPRFYLPLVCIC</sequence>
<protein>
    <recommendedName>
        <fullName evidence="3">F-box domain-containing protein</fullName>
    </recommendedName>
</protein>
<keyword evidence="2" id="KW-1185">Reference proteome</keyword>
<dbReference type="Proteomes" id="UP000054097">
    <property type="component" value="Unassembled WGS sequence"/>
</dbReference>
<reference evidence="1 2" key="1">
    <citation type="submission" date="2014-04" db="EMBL/GenBank/DDBJ databases">
        <authorList>
            <consortium name="DOE Joint Genome Institute"/>
            <person name="Kuo A."/>
            <person name="Zuccaro A."/>
            <person name="Kohler A."/>
            <person name="Nagy L.G."/>
            <person name="Floudas D."/>
            <person name="Copeland A."/>
            <person name="Barry K.W."/>
            <person name="Cichocki N."/>
            <person name="Veneault-Fourrey C."/>
            <person name="LaButti K."/>
            <person name="Lindquist E.A."/>
            <person name="Lipzen A."/>
            <person name="Lundell T."/>
            <person name="Morin E."/>
            <person name="Murat C."/>
            <person name="Sun H."/>
            <person name="Tunlid A."/>
            <person name="Henrissat B."/>
            <person name="Grigoriev I.V."/>
            <person name="Hibbett D.S."/>
            <person name="Martin F."/>
            <person name="Nordberg H.P."/>
            <person name="Cantor M.N."/>
            <person name="Hua S.X."/>
        </authorList>
    </citation>
    <scope>NUCLEOTIDE SEQUENCE [LARGE SCALE GENOMIC DNA]</scope>
    <source>
        <strain evidence="1 2">MAFF 305830</strain>
    </source>
</reference>
<dbReference type="AlphaFoldDB" id="A0A0C3ATC1"/>
<dbReference type="HOGENOM" id="CLU_039336_0_0_1"/>
<gene>
    <name evidence="1" type="ORF">M408DRAFT_283894</name>
</gene>
<evidence type="ECO:0008006" key="3">
    <source>
        <dbReference type="Google" id="ProtNLM"/>
    </source>
</evidence>
<evidence type="ECO:0000313" key="1">
    <source>
        <dbReference type="EMBL" id="KIM22531.1"/>
    </source>
</evidence>
<name>A0A0C3ATC1_SERVB</name>
<accession>A0A0C3ATC1</accession>
<dbReference type="OrthoDB" id="2269034at2759"/>
<organism evidence="1 2">
    <name type="scientific">Serendipita vermifera MAFF 305830</name>
    <dbReference type="NCBI Taxonomy" id="933852"/>
    <lineage>
        <taxon>Eukaryota</taxon>
        <taxon>Fungi</taxon>
        <taxon>Dikarya</taxon>
        <taxon>Basidiomycota</taxon>
        <taxon>Agaricomycotina</taxon>
        <taxon>Agaricomycetes</taxon>
        <taxon>Sebacinales</taxon>
        <taxon>Serendipitaceae</taxon>
        <taxon>Serendipita</taxon>
    </lineage>
</organism>
<dbReference type="InterPro" id="IPR032675">
    <property type="entry name" value="LRR_dom_sf"/>
</dbReference>